<dbReference type="AlphaFoldDB" id="B0DLU7"/>
<dbReference type="InParanoid" id="B0DLU7"/>
<organism evidence="3">
    <name type="scientific">Laccaria bicolor (strain S238N-H82 / ATCC MYA-4686)</name>
    <name type="common">Bicoloured deceiver</name>
    <name type="synonym">Laccaria laccata var. bicolor</name>
    <dbReference type="NCBI Taxonomy" id="486041"/>
    <lineage>
        <taxon>Eukaryota</taxon>
        <taxon>Fungi</taxon>
        <taxon>Dikarya</taxon>
        <taxon>Basidiomycota</taxon>
        <taxon>Agaricomycotina</taxon>
        <taxon>Agaricomycetes</taxon>
        <taxon>Agaricomycetidae</taxon>
        <taxon>Agaricales</taxon>
        <taxon>Agaricineae</taxon>
        <taxon>Hydnangiaceae</taxon>
        <taxon>Laccaria</taxon>
    </lineage>
</organism>
<reference evidence="2 3" key="1">
    <citation type="journal article" date="2008" name="Nature">
        <title>The genome of Laccaria bicolor provides insights into mycorrhizal symbiosis.</title>
        <authorList>
            <person name="Martin F."/>
            <person name="Aerts A."/>
            <person name="Ahren D."/>
            <person name="Brun A."/>
            <person name="Danchin E.G.J."/>
            <person name="Duchaussoy F."/>
            <person name="Gibon J."/>
            <person name="Kohler A."/>
            <person name="Lindquist E."/>
            <person name="Pereda V."/>
            <person name="Salamov A."/>
            <person name="Shapiro H.J."/>
            <person name="Wuyts J."/>
            <person name="Blaudez D."/>
            <person name="Buee M."/>
            <person name="Brokstein P."/>
            <person name="Canbaeck B."/>
            <person name="Cohen D."/>
            <person name="Courty P.E."/>
            <person name="Coutinho P.M."/>
            <person name="Delaruelle C."/>
            <person name="Detter J.C."/>
            <person name="Deveau A."/>
            <person name="DiFazio S."/>
            <person name="Duplessis S."/>
            <person name="Fraissinet-Tachet L."/>
            <person name="Lucic E."/>
            <person name="Frey-Klett P."/>
            <person name="Fourrey C."/>
            <person name="Feussner I."/>
            <person name="Gay G."/>
            <person name="Grimwood J."/>
            <person name="Hoegger P.J."/>
            <person name="Jain P."/>
            <person name="Kilaru S."/>
            <person name="Labbe J."/>
            <person name="Lin Y.C."/>
            <person name="Legue V."/>
            <person name="Le Tacon F."/>
            <person name="Marmeisse R."/>
            <person name="Melayah D."/>
            <person name="Montanini B."/>
            <person name="Muratet M."/>
            <person name="Nehls U."/>
            <person name="Niculita-Hirzel H."/>
            <person name="Oudot-Le Secq M.P."/>
            <person name="Peter M."/>
            <person name="Quesneville H."/>
            <person name="Rajashekar B."/>
            <person name="Reich M."/>
            <person name="Rouhier N."/>
            <person name="Schmutz J."/>
            <person name="Yin T."/>
            <person name="Chalot M."/>
            <person name="Henrissat B."/>
            <person name="Kuees U."/>
            <person name="Lucas S."/>
            <person name="Van de Peer Y."/>
            <person name="Podila G.K."/>
            <person name="Polle A."/>
            <person name="Pukkila P.J."/>
            <person name="Richardson P.M."/>
            <person name="Rouze P."/>
            <person name="Sanders I.R."/>
            <person name="Stajich J.E."/>
            <person name="Tunlid A."/>
            <person name="Tuskan G."/>
            <person name="Grigoriev I.V."/>
        </authorList>
    </citation>
    <scope>NUCLEOTIDE SEQUENCE [LARGE SCALE GENOMIC DNA]</scope>
    <source>
        <strain evidence="3">S238N-H82 / ATCC MYA-4686</strain>
    </source>
</reference>
<dbReference type="STRING" id="486041.B0DLU7"/>
<feature type="domain" description="Integrase core" evidence="1">
    <location>
        <begin position="137"/>
        <end position="312"/>
    </location>
</feature>
<sequence>MPNQHKPLPPEPEIRESIEFYYHLNLDDPGIATQMKDHYDTEKYGLSVSSIKRLRRKWGLKSTRQQAHTLESIAEAIQNIRQQYPSRGAEMIRKQLRVELNMRVPRPLIMCYLNQTEPDAVKARRRRRFKRRRFYAAGVNDIWAMDQHDKWGPRFGLWLHNGIDPFIGINNWLKVWWTNKNPRLIAKFFLDHVRKYGAIPLTTQSDPGSENYGIANIQTRARHELDPSLVGTLQHRWKRNKMNVKSEANWSVFRRDFAPGYEDLFESGVNAGYYNVDDILENLVFRWLAIPWLQSELDKWVIVRNRTPPRANTKKVLPHGIPELMREKPEQFGALDFKIPVPTELIDRLEAEFAPPDHPVFQLTPPLFNQRASAFYSSIGSPMITFRTFWDTYRQLLHCFRQDLETDHDEAMASLISSQRAHTQEVEEDSIPLMEGLRELWQGDQVVGAYNHDGDGSDYASFTDDSDEESEANLQGVTLALFASFFHTT</sequence>
<dbReference type="GeneID" id="6080554"/>
<dbReference type="Pfam" id="PF24764">
    <property type="entry name" value="rva_4"/>
    <property type="match status" value="1"/>
</dbReference>
<dbReference type="InterPro" id="IPR058913">
    <property type="entry name" value="Integrase_dom_put"/>
</dbReference>
<accession>B0DLU7</accession>
<dbReference type="RefSeq" id="XP_001884977.1">
    <property type="nucleotide sequence ID" value="XM_001884942.1"/>
</dbReference>
<protein>
    <submittedName>
        <fullName evidence="2">Predicted protein</fullName>
    </submittedName>
</protein>
<evidence type="ECO:0000313" key="3">
    <source>
        <dbReference type="Proteomes" id="UP000001194"/>
    </source>
</evidence>
<dbReference type="HOGENOM" id="CLU_038374_0_1_1"/>
<dbReference type="Proteomes" id="UP000001194">
    <property type="component" value="Unassembled WGS sequence"/>
</dbReference>
<keyword evidence="3" id="KW-1185">Reference proteome</keyword>
<name>B0DLU7_LACBS</name>
<evidence type="ECO:0000313" key="2">
    <source>
        <dbReference type="EMBL" id="EDR04458.1"/>
    </source>
</evidence>
<dbReference type="KEGG" id="lbc:LACBIDRAFT_330596"/>
<dbReference type="EMBL" id="DS547118">
    <property type="protein sequence ID" value="EDR04458.1"/>
    <property type="molecule type" value="Genomic_DNA"/>
</dbReference>
<dbReference type="PANTHER" id="PTHR46177:SF1">
    <property type="entry name" value="INTEGRASE CATALYTIC DOMAIN-CONTAINING PROTEIN"/>
    <property type="match status" value="1"/>
</dbReference>
<dbReference type="PANTHER" id="PTHR46177">
    <property type="entry name" value="INTEGRASE CATALYTIC DOMAIN-CONTAINING PROTEIN"/>
    <property type="match status" value="1"/>
</dbReference>
<proteinExistence type="predicted"/>
<dbReference type="OrthoDB" id="5946233at2759"/>
<gene>
    <name evidence="2" type="ORF">LACBIDRAFT_330596</name>
</gene>
<evidence type="ECO:0000259" key="1">
    <source>
        <dbReference type="Pfam" id="PF24764"/>
    </source>
</evidence>